<proteinExistence type="predicted"/>
<dbReference type="Gene3D" id="3.50.50.60">
    <property type="entry name" value="FAD/NAD(P)-binding domain"/>
    <property type="match status" value="2"/>
</dbReference>
<evidence type="ECO:0000259" key="1">
    <source>
        <dbReference type="Pfam" id="PF01593"/>
    </source>
</evidence>
<dbReference type="PANTHER" id="PTHR10742">
    <property type="entry name" value="FLAVIN MONOAMINE OXIDASE"/>
    <property type="match status" value="1"/>
</dbReference>
<keyword evidence="3" id="KW-1185">Reference proteome</keyword>
<dbReference type="InterPro" id="IPR002937">
    <property type="entry name" value="Amino_oxidase"/>
</dbReference>
<evidence type="ECO:0000313" key="2">
    <source>
        <dbReference type="EMBL" id="MCD5315081.1"/>
    </source>
</evidence>
<feature type="domain" description="Amine oxidase" evidence="1">
    <location>
        <begin position="92"/>
        <end position="160"/>
    </location>
</feature>
<dbReference type="GO" id="GO:0016491">
    <property type="term" value="F:oxidoreductase activity"/>
    <property type="evidence" value="ECO:0007669"/>
    <property type="project" value="InterPro"/>
</dbReference>
<dbReference type="InterPro" id="IPR036188">
    <property type="entry name" value="FAD/NAD-bd_sf"/>
</dbReference>
<name>A0A9X1NL03_9ACTN</name>
<dbReference type="EMBL" id="JAJOMB010000020">
    <property type="protein sequence ID" value="MCD5315081.1"/>
    <property type="molecule type" value="Genomic_DNA"/>
</dbReference>
<dbReference type="Proteomes" id="UP001138997">
    <property type="component" value="Unassembled WGS sequence"/>
</dbReference>
<protein>
    <submittedName>
        <fullName evidence="2">FAD-dependent oxidoreductase</fullName>
    </submittedName>
</protein>
<feature type="domain" description="Amine oxidase" evidence="1">
    <location>
        <begin position="7"/>
        <end position="75"/>
    </location>
</feature>
<dbReference type="PRINTS" id="PR00419">
    <property type="entry name" value="ADXRDTASE"/>
</dbReference>
<evidence type="ECO:0000313" key="3">
    <source>
        <dbReference type="Proteomes" id="UP001138997"/>
    </source>
</evidence>
<dbReference type="SUPFAM" id="SSF54373">
    <property type="entry name" value="FAD-linked reductases, C-terminal domain"/>
    <property type="match status" value="1"/>
</dbReference>
<dbReference type="InterPro" id="IPR050281">
    <property type="entry name" value="Flavin_monoamine_oxidase"/>
</dbReference>
<sequence>MSAPPLPTAFAVSRWGEDPWSRGSWSLIGRHGSAADRIQLGTPVGTRLRIAGEATHPTRSGMTHGAYEQGIEAAAWAAEFGHRRVAVLGAGMAGLGAARELAHRGLDTQVWEARDRVGGRTAGIDLDGFTFDLGANWLQQYDQNVLARLAELLQLTTTATDFTSPLVLGAADHTSGLDQALRDRLATAAEGSSVADVLTEWTANPHPWTPAAIRRFIDAEITMDAGVPLEWLSARHGFEAGVGEGDQWISGSYRLLVDHLAQGLDIRLEHPVHTIRVSTDGVTLTGEAGEFSADAVIVTAPVAVLAADVIEFSPPLPAEHRVALGHLGMGRVEKVILRFAERSWPQSPSGYYRLHGPDEGSVSEWLDATSADGKPTLVGLFAGPWLERIWAGPDAEVAAAASQIFHAAGLYTRPSWQM</sequence>
<feature type="domain" description="Amine oxidase" evidence="1">
    <location>
        <begin position="243"/>
        <end position="404"/>
    </location>
</feature>
<comment type="caution">
    <text evidence="2">The sequence shown here is derived from an EMBL/GenBank/DDBJ whole genome shotgun (WGS) entry which is preliminary data.</text>
</comment>
<dbReference type="SUPFAM" id="SSF51905">
    <property type="entry name" value="FAD/NAD(P)-binding domain"/>
    <property type="match status" value="1"/>
</dbReference>
<dbReference type="RefSeq" id="WP_231447887.1">
    <property type="nucleotide sequence ID" value="NZ_JAJOMB010000020.1"/>
</dbReference>
<dbReference type="PANTHER" id="PTHR10742:SF410">
    <property type="entry name" value="LYSINE-SPECIFIC HISTONE DEMETHYLASE 2"/>
    <property type="match status" value="1"/>
</dbReference>
<dbReference type="Pfam" id="PF01593">
    <property type="entry name" value="Amino_oxidase"/>
    <property type="match status" value="3"/>
</dbReference>
<accession>A0A9X1NL03</accession>
<reference evidence="2" key="1">
    <citation type="submission" date="2021-11" db="EMBL/GenBank/DDBJ databases">
        <title>Streptomyces corallinus and Kineosporia corallina sp. nov., two new coral-derived marine actinobacteria.</title>
        <authorList>
            <person name="Buangrab K."/>
            <person name="Sutthacheep M."/>
            <person name="Yeemin T."/>
            <person name="Harunari E."/>
            <person name="Igarashi Y."/>
            <person name="Sripreechasak P."/>
            <person name="Kanchanasin P."/>
            <person name="Tanasupawat S."/>
            <person name="Phongsopitanun W."/>
        </authorList>
    </citation>
    <scope>NUCLEOTIDE SEQUENCE</scope>
    <source>
        <strain evidence="2">JCM 31032</strain>
    </source>
</reference>
<gene>
    <name evidence="2" type="ORF">LR394_29665</name>
</gene>
<dbReference type="AlphaFoldDB" id="A0A9X1NL03"/>
<organism evidence="2 3">
    <name type="scientific">Kineosporia babensis</name>
    <dbReference type="NCBI Taxonomy" id="499548"/>
    <lineage>
        <taxon>Bacteria</taxon>
        <taxon>Bacillati</taxon>
        <taxon>Actinomycetota</taxon>
        <taxon>Actinomycetes</taxon>
        <taxon>Kineosporiales</taxon>
        <taxon>Kineosporiaceae</taxon>
        <taxon>Kineosporia</taxon>
    </lineage>
</organism>